<name>A0A7S4AWW2_9STRA</name>
<protein>
    <recommendedName>
        <fullName evidence="3">Subtilisin</fullName>
    </recommendedName>
</protein>
<keyword evidence="1" id="KW-0732">Signal</keyword>
<gene>
    <name evidence="2" type="ORF">PAUS00366_LOCUS22388</name>
</gene>
<reference evidence="2" key="1">
    <citation type="submission" date="2021-01" db="EMBL/GenBank/DDBJ databases">
        <authorList>
            <person name="Corre E."/>
            <person name="Pelletier E."/>
            <person name="Niang G."/>
            <person name="Scheremetjew M."/>
            <person name="Finn R."/>
            <person name="Kale V."/>
            <person name="Holt S."/>
            <person name="Cochrane G."/>
            <person name="Meng A."/>
            <person name="Brown T."/>
            <person name="Cohen L."/>
        </authorList>
    </citation>
    <scope>NUCLEOTIDE SEQUENCE</scope>
    <source>
        <strain evidence="2">10249 10 AB</strain>
    </source>
</reference>
<sequence length="119" mass="12556">MKLNRAIQLSIVALAMANVPLSMSADGSLRGGFRDLEDTEMDADMDLFDDSNSTIPGSNSTASDVVVVVVDRPQAPPIVTPERPLLHVSNLHHTGANIQRPTTGSTKFSLPGSGIIAAF</sequence>
<evidence type="ECO:0000256" key="1">
    <source>
        <dbReference type="SAM" id="SignalP"/>
    </source>
</evidence>
<dbReference type="EMBL" id="HBIX01034272">
    <property type="protein sequence ID" value="CAE0729603.1"/>
    <property type="molecule type" value="Transcribed_RNA"/>
</dbReference>
<feature type="signal peptide" evidence="1">
    <location>
        <begin position="1"/>
        <end position="24"/>
    </location>
</feature>
<organism evidence="2">
    <name type="scientific">Pseudo-nitzschia australis</name>
    <dbReference type="NCBI Taxonomy" id="44445"/>
    <lineage>
        <taxon>Eukaryota</taxon>
        <taxon>Sar</taxon>
        <taxon>Stramenopiles</taxon>
        <taxon>Ochrophyta</taxon>
        <taxon>Bacillariophyta</taxon>
        <taxon>Bacillariophyceae</taxon>
        <taxon>Bacillariophycidae</taxon>
        <taxon>Bacillariales</taxon>
        <taxon>Bacillariaceae</taxon>
        <taxon>Pseudo-nitzschia</taxon>
    </lineage>
</organism>
<proteinExistence type="predicted"/>
<feature type="chain" id="PRO_5031378657" description="Subtilisin" evidence="1">
    <location>
        <begin position="25"/>
        <end position="119"/>
    </location>
</feature>
<evidence type="ECO:0000313" key="2">
    <source>
        <dbReference type="EMBL" id="CAE0729603.1"/>
    </source>
</evidence>
<accession>A0A7S4AWW2</accession>
<evidence type="ECO:0008006" key="3">
    <source>
        <dbReference type="Google" id="ProtNLM"/>
    </source>
</evidence>
<dbReference type="AlphaFoldDB" id="A0A7S4AWW2"/>